<dbReference type="EMBL" id="QBIY01012736">
    <property type="protein sequence ID" value="RXN17880.1"/>
    <property type="molecule type" value="Genomic_DNA"/>
</dbReference>
<dbReference type="AlphaFoldDB" id="A0A498MCA9"/>
<protein>
    <submittedName>
        <fullName evidence="2">Uncharacterized protein</fullName>
    </submittedName>
</protein>
<reference evidence="2 3" key="1">
    <citation type="submission" date="2018-03" db="EMBL/GenBank/DDBJ databases">
        <title>Draft genome sequence of Rohu Carp (Labeo rohita).</title>
        <authorList>
            <person name="Das P."/>
            <person name="Kushwaha B."/>
            <person name="Joshi C.G."/>
            <person name="Kumar D."/>
            <person name="Nagpure N.S."/>
            <person name="Sahoo L."/>
            <person name="Das S.P."/>
            <person name="Bit A."/>
            <person name="Patnaik S."/>
            <person name="Meher P.K."/>
            <person name="Jayasankar P."/>
            <person name="Koringa P.G."/>
            <person name="Patel N.V."/>
            <person name="Hinsu A.T."/>
            <person name="Kumar R."/>
            <person name="Pandey M."/>
            <person name="Agarwal S."/>
            <person name="Srivastava S."/>
            <person name="Singh M."/>
            <person name="Iquebal M.A."/>
            <person name="Jaiswal S."/>
            <person name="Angadi U.B."/>
            <person name="Kumar N."/>
            <person name="Raza M."/>
            <person name="Shah T.M."/>
            <person name="Rai A."/>
            <person name="Jena J.K."/>
        </authorList>
    </citation>
    <scope>NUCLEOTIDE SEQUENCE [LARGE SCALE GENOMIC DNA]</scope>
    <source>
        <strain evidence="2">DASCIFA01</strain>
        <tissue evidence="2">Testis</tissue>
    </source>
</reference>
<feature type="compositionally biased region" description="Basic and acidic residues" evidence="1">
    <location>
        <begin position="8"/>
        <end position="17"/>
    </location>
</feature>
<name>A0A498MCA9_LABRO</name>
<comment type="caution">
    <text evidence="2">The sequence shown here is derived from an EMBL/GenBank/DDBJ whole genome shotgun (WGS) entry which is preliminary data.</text>
</comment>
<sequence length="75" mass="8464">MINNEGEAISHDAERRTTGRVSHVATMRSVIHRYQAGENSMSGRTGPNMKMLPKKLPRNRVTTKYRPLTDTIIPS</sequence>
<evidence type="ECO:0000313" key="2">
    <source>
        <dbReference type="EMBL" id="RXN17880.1"/>
    </source>
</evidence>
<organism evidence="2 3">
    <name type="scientific">Labeo rohita</name>
    <name type="common">Indian major carp</name>
    <name type="synonym">Cyprinus rohita</name>
    <dbReference type="NCBI Taxonomy" id="84645"/>
    <lineage>
        <taxon>Eukaryota</taxon>
        <taxon>Metazoa</taxon>
        <taxon>Chordata</taxon>
        <taxon>Craniata</taxon>
        <taxon>Vertebrata</taxon>
        <taxon>Euteleostomi</taxon>
        <taxon>Actinopterygii</taxon>
        <taxon>Neopterygii</taxon>
        <taxon>Teleostei</taxon>
        <taxon>Ostariophysi</taxon>
        <taxon>Cypriniformes</taxon>
        <taxon>Cyprinidae</taxon>
        <taxon>Labeoninae</taxon>
        <taxon>Labeonini</taxon>
        <taxon>Labeo</taxon>
    </lineage>
</organism>
<keyword evidence="3" id="KW-1185">Reference proteome</keyword>
<dbReference type="Proteomes" id="UP000290572">
    <property type="component" value="Unassembled WGS sequence"/>
</dbReference>
<evidence type="ECO:0000313" key="3">
    <source>
        <dbReference type="Proteomes" id="UP000290572"/>
    </source>
</evidence>
<proteinExistence type="predicted"/>
<accession>A0A498MCA9</accession>
<feature type="region of interest" description="Disordered" evidence="1">
    <location>
        <begin position="1"/>
        <end position="75"/>
    </location>
</feature>
<feature type="compositionally biased region" description="Basic residues" evidence="1">
    <location>
        <begin position="52"/>
        <end position="63"/>
    </location>
</feature>
<gene>
    <name evidence="2" type="ORF">ROHU_007975</name>
</gene>
<evidence type="ECO:0000256" key="1">
    <source>
        <dbReference type="SAM" id="MobiDB-lite"/>
    </source>
</evidence>